<keyword evidence="1" id="KW-0479">Metal-binding</keyword>
<proteinExistence type="predicted"/>
<evidence type="ECO:0000313" key="11">
    <source>
        <dbReference type="EMBL" id="TKR81999.1"/>
    </source>
</evidence>
<evidence type="ECO:0000256" key="4">
    <source>
        <dbReference type="ARBA" id="ARBA00023015"/>
    </source>
</evidence>
<dbReference type="GO" id="GO:0005634">
    <property type="term" value="C:nucleus"/>
    <property type="evidence" value="ECO:0007669"/>
    <property type="project" value="TreeGrafter"/>
</dbReference>
<dbReference type="STRING" id="34508.A0A4U5NG05"/>
<dbReference type="GO" id="GO:0003700">
    <property type="term" value="F:DNA-binding transcription factor activity"/>
    <property type="evidence" value="ECO:0007669"/>
    <property type="project" value="InterPro"/>
</dbReference>
<evidence type="ECO:0000256" key="3">
    <source>
        <dbReference type="ARBA" id="ARBA00022833"/>
    </source>
</evidence>
<dbReference type="PANTHER" id="PTHR46011:SF6">
    <property type="entry name" value="HIGH ZINC ACTIVATED NUCLEAR RECEPTOR PROTEIN"/>
    <property type="match status" value="1"/>
</dbReference>
<dbReference type="SMART" id="SM00430">
    <property type="entry name" value="HOLI"/>
    <property type="match status" value="1"/>
</dbReference>
<evidence type="ECO:0008006" key="13">
    <source>
        <dbReference type="Google" id="ProtNLM"/>
    </source>
</evidence>
<evidence type="ECO:0000256" key="5">
    <source>
        <dbReference type="ARBA" id="ARBA00023125"/>
    </source>
</evidence>
<dbReference type="Pfam" id="PF00105">
    <property type="entry name" value="zf-C4"/>
    <property type="match status" value="1"/>
</dbReference>
<keyword evidence="8" id="KW-0539">Nucleus</keyword>
<evidence type="ECO:0000256" key="1">
    <source>
        <dbReference type="ARBA" id="ARBA00022723"/>
    </source>
</evidence>
<dbReference type="EMBL" id="AZBU02000004">
    <property type="protein sequence ID" value="TKR81999.1"/>
    <property type="molecule type" value="Genomic_DNA"/>
</dbReference>
<dbReference type="Gene3D" id="1.10.565.10">
    <property type="entry name" value="Retinoid X Receptor"/>
    <property type="match status" value="1"/>
</dbReference>
<accession>A0A4U5NG05</accession>
<reference evidence="11 12" key="2">
    <citation type="journal article" date="2019" name="G3 (Bethesda)">
        <title>Hybrid Assembly of the Genome of the Entomopathogenic Nematode Steinernema carpocapsae Identifies the X-Chromosome.</title>
        <authorList>
            <person name="Serra L."/>
            <person name="Macchietto M."/>
            <person name="Macias-Munoz A."/>
            <person name="McGill C.J."/>
            <person name="Rodriguez I.M."/>
            <person name="Rodriguez B."/>
            <person name="Murad R."/>
            <person name="Mortazavi A."/>
        </authorList>
    </citation>
    <scope>NUCLEOTIDE SEQUENCE [LARGE SCALE GENOMIC DNA]</scope>
    <source>
        <strain evidence="11 12">ALL</strain>
    </source>
</reference>
<dbReference type="Pfam" id="PF00104">
    <property type="entry name" value="Hormone_recep"/>
    <property type="match status" value="1"/>
</dbReference>
<keyword evidence="2" id="KW-0863">Zinc-finger</keyword>
<dbReference type="PROSITE" id="PS51843">
    <property type="entry name" value="NR_LBD"/>
    <property type="match status" value="1"/>
</dbReference>
<dbReference type="InterPro" id="IPR035500">
    <property type="entry name" value="NHR-like_dom_sf"/>
</dbReference>
<evidence type="ECO:0000259" key="10">
    <source>
        <dbReference type="PROSITE" id="PS51843"/>
    </source>
</evidence>
<dbReference type="InterPro" id="IPR013088">
    <property type="entry name" value="Znf_NHR/GATA"/>
</dbReference>
<dbReference type="SMART" id="SM00399">
    <property type="entry name" value="ZnF_C4"/>
    <property type="match status" value="1"/>
</dbReference>
<gene>
    <name evidence="11" type="ORF">L596_015785</name>
</gene>
<evidence type="ECO:0000256" key="2">
    <source>
        <dbReference type="ARBA" id="ARBA00022771"/>
    </source>
</evidence>
<dbReference type="SUPFAM" id="SSF57716">
    <property type="entry name" value="Glucocorticoid receptor-like (DNA-binding domain)"/>
    <property type="match status" value="1"/>
</dbReference>
<evidence type="ECO:0000313" key="12">
    <source>
        <dbReference type="Proteomes" id="UP000298663"/>
    </source>
</evidence>
<keyword evidence="3" id="KW-0862">Zinc</keyword>
<keyword evidence="4" id="KW-0805">Transcription regulation</keyword>
<sequence>MVSTLESTLAGRVRRSSEEVCYSRESTNDCQIGNDARNMCRACRFKKCVRLGMSTKKCTKDPPHLIKILRDTETPSTSLPINCKEEPVDLSLASMVPRLPKPVCATNISVISSSYPPPVTPFIDHMVTGYNLLVERRRMLHRSTNVFGNRHPVKLYDPDIVGMVPGNNDISLAVVRVELSLLVDTLNEWFMPFCTFSEKEKITIFKEFLGYYLTLEPTYQTAQIFPEKGDKRIYINEQRYFNLDLMEDFYKCRNCYVDPSKAAHYLSPIYKNILSFIKEPIVKLQLTKFELVAMYGLALYNCLDGLDGDGVSLGAAEAMKGARQAIYRELFLLGKLKGNDVVAAQRMAEIINLIPPITNICRRFRETFQLVEIFNMFEVDDVVFKFINNLKIDVRS</sequence>
<dbReference type="SUPFAM" id="SSF48508">
    <property type="entry name" value="Nuclear receptor ligand-binding domain"/>
    <property type="match status" value="1"/>
</dbReference>
<keyword evidence="12" id="KW-1185">Reference proteome</keyword>
<dbReference type="GO" id="GO:0043565">
    <property type="term" value="F:sequence-specific DNA binding"/>
    <property type="evidence" value="ECO:0007669"/>
    <property type="project" value="InterPro"/>
</dbReference>
<keyword evidence="5" id="KW-0238">DNA-binding</keyword>
<dbReference type="InterPro" id="IPR000536">
    <property type="entry name" value="Nucl_hrmn_rcpt_lig-bd"/>
</dbReference>
<comment type="caution">
    <text evidence="11">The sequence shown here is derived from an EMBL/GenBank/DDBJ whole genome shotgun (WGS) entry which is preliminary data.</text>
</comment>
<keyword evidence="7" id="KW-0675">Receptor</keyword>
<evidence type="ECO:0000256" key="8">
    <source>
        <dbReference type="ARBA" id="ARBA00023242"/>
    </source>
</evidence>
<dbReference type="InterPro" id="IPR001628">
    <property type="entry name" value="Znf_hrmn_rcpt"/>
</dbReference>
<feature type="domain" description="NR LBD" evidence="10">
    <location>
        <begin position="129"/>
        <end position="390"/>
    </location>
</feature>
<dbReference type="GO" id="GO:0008270">
    <property type="term" value="F:zinc ion binding"/>
    <property type="evidence" value="ECO:0007669"/>
    <property type="project" value="UniProtKB-KW"/>
</dbReference>
<evidence type="ECO:0000256" key="6">
    <source>
        <dbReference type="ARBA" id="ARBA00023163"/>
    </source>
</evidence>
<dbReference type="PANTHER" id="PTHR46011">
    <property type="entry name" value="NUCLEAR HORMONE RECEPTOR FAMILY MEMBER NHR-86-RELATED"/>
    <property type="match status" value="1"/>
</dbReference>
<dbReference type="PROSITE" id="PS51030">
    <property type="entry name" value="NUCLEAR_REC_DBD_2"/>
    <property type="match status" value="1"/>
</dbReference>
<keyword evidence="6" id="KW-0804">Transcription</keyword>
<evidence type="ECO:0000256" key="7">
    <source>
        <dbReference type="ARBA" id="ARBA00023170"/>
    </source>
</evidence>
<dbReference type="Proteomes" id="UP000298663">
    <property type="component" value="Unassembled WGS sequence"/>
</dbReference>
<feature type="domain" description="Nuclear receptor" evidence="9">
    <location>
        <begin position="1"/>
        <end position="60"/>
    </location>
</feature>
<dbReference type="Gene3D" id="3.30.50.10">
    <property type="entry name" value="Erythroid Transcription Factor GATA-1, subunit A"/>
    <property type="match status" value="1"/>
</dbReference>
<name>A0A4U5NG05_STECR</name>
<organism evidence="11 12">
    <name type="scientific">Steinernema carpocapsae</name>
    <name type="common">Entomopathogenic nematode</name>
    <dbReference type="NCBI Taxonomy" id="34508"/>
    <lineage>
        <taxon>Eukaryota</taxon>
        <taxon>Metazoa</taxon>
        <taxon>Ecdysozoa</taxon>
        <taxon>Nematoda</taxon>
        <taxon>Chromadorea</taxon>
        <taxon>Rhabditida</taxon>
        <taxon>Tylenchina</taxon>
        <taxon>Panagrolaimomorpha</taxon>
        <taxon>Strongyloidoidea</taxon>
        <taxon>Steinernematidae</taxon>
        <taxon>Steinernema</taxon>
    </lineage>
</organism>
<protein>
    <recommendedName>
        <fullName evidence="13">NR LBD domain-containing protein</fullName>
    </recommendedName>
</protein>
<evidence type="ECO:0000259" key="9">
    <source>
        <dbReference type="PROSITE" id="PS51030"/>
    </source>
</evidence>
<dbReference type="AlphaFoldDB" id="A0A4U5NG05"/>
<reference evidence="11 12" key="1">
    <citation type="journal article" date="2015" name="Genome Biol.">
        <title>Comparative genomics of Steinernema reveals deeply conserved gene regulatory networks.</title>
        <authorList>
            <person name="Dillman A.R."/>
            <person name="Macchietto M."/>
            <person name="Porter C.F."/>
            <person name="Rogers A."/>
            <person name="Williams B."/>
            <person name="Antoshechkin I."/>
            <person name="Lee M.M."/>
            <person name="Goodwin Z."/>
            <person name="Lu X."/>
            <person name="Lewis E.E."/>
            <person name="Goodrich-Blair H."/>
            <person name="Stock S.P."/>
            <person name="Adams B.J."/>
            <person name="Sternberg P.W."/>
            <person name="Mortazavi A."/>
        </authorList>
    </citation>
    <scope>NUCLEOTIDE SEQUENCE [LARGE SCALE GENOMIC DNA]</scope>
    <source>
        <strain evidence="11 12">ALL</strain>
    </source>
</reference>
<dbReference type="OrthoDB" id="5771769at2759"/>